<feature type="transmembrane region" description="Helical" evidence="9">
    <location>
        <begin position="303"/>
        <end position="323"/>
    </location>
</feature>
<accession>A0A7R8YPW3</accession>
<dbReference type="InParanoid" id="A0A7R8YPW3"/>
<comment type="subcellular location">
    <subcellularLocation>
        <location evidence="1">Endoplasmic reticulum membrane</location>
        <topology evidence="1">Multi-pass membrane protein</topology>
    </subcellularLocation>
</comment>
<evidence type="ECO:0000256" key="3">
    <source>
        <dbReference type="ARBA" id="ARBA00022801"/>
    </source>
</evidence>
<evidence type="ECO:0000256" key="5">
    <source>
        <dbReference type="ARBA" id="ARBA00022989"/>
    </source>
</evidence>
<keyword evidence="5 9" id="KW-1133">Transmembrane helix</keyword>
<feature type="transmembrane region" description="Helical" evidence="9">
    <location>
        <begin position="111"/>
        <end position="128"/>
    </location>
</feature>
<feature type="region of interest" description="Disordered" evidence="8">
    <location>
        <begin position="32"/>
        <end position="64"/>
    </location>
</feature>
<dbReference type="Gene3D" id="1.20.144.10">
    <property type="entry name" value="Phosphatidic acid phosphatase type 2/haloperoxidase"/>
    <property type="match status" value="1"/>
</dbReference>
<evidence type="ECO:0000256" key="9">
    <source>
        <dbReference type="SAM" id="Phobius"/>
    </source>
</evidence>
<dbReference type="InterPro" id="IPR000326">
    <property type="entry name" value="PAP2/HPO"/>
</dbReference>
<dbReference type="GO" id="GO:0006670">
    <property type="term" value="P:sphingosine metabolic process"/>
    <property type="evidence" value="ECO:0007669"/>
    <property type="project" value="TreeGrafter"/>
</dbReference>
<dbReference type="SUPFAM" id="SSF48317">
    <property type="entry name" value="Acid phosphatase/Vanadium-dependent haloperoxidase"/>
    <property type="match status" value="1"/>
</dbReference>
<evidence type="ECO:0000313" key="12">
    <source>
        <dbReference type="Proteomes" id="UP000594454"/>
    </source>
</evidence>
<dbReference type="InterPro" id="IPR036938">
    <property type="entry name" value="PAP2/HPO_sf"/>
</dbReference>
<evidence type="ECO:0000256" key="6">
    <source>
        <dbReference type="ARBA" id="ARBA00023136"/>
    </source>
</evidence>
<organism evidence="11 12">
    <name type="scientific">Hermetia illucens</name>
    <name type="common">Black soldier fly</name>
    <dbReference type="NCBI Taxonomy" id="343691"/>
    <lineage>
        <taxon>Eukaryota</taxon>
        <taxon>Metazoa</taxon>
        <taxon>Ecdysozoa</taxon>
        <taxon>Arthropoda</taxon>
        <taxon>Hexapoda</taxon>
        <taxon>Insecta</taxon>
        <taxon>Pterygota</taxon>
        <taxon>Neoptera</taxon>
        <taxon>Endopterygota</taxon>
        <taxon>Diptera</taxon>
        <taxon>Brachycera</taxon>
        <taxon>Stratiomyomorpha</taxon>
        <taxon>Stratiomyidae</taxon>
        <taxon>Hermetiinae</taxon>
        <taxon>Hermetia</taxon>
    </lineage>
</organism>
<comment type="similarity">
    <text evidence="7">Belongs to the type 2 lipid phosphate phosphatase family.</text>
</comment>
<dbReference type="OrthoDB" id="301434at2759"/>
<sequence length="400" mass="45677">MSATIEYLKSPELVVRIQQFFGVEYLNPPFGSPRKGVPASPNKIQNGHRSTAKSTQGPKEKAPEQASYRIRNKWWYYLFLIGTELGDEIFYASFIPFWFWNIDSAVGRRVIFLWSIVMYIGQSCKDIVRWQRPGPPVIRLQNKWALEYGMPSTHAMVAVSIPFSVLIFTLQRYQYPALIGLIAATTWCSVICVSRLYLGMHSVLDIIAGILLTIFLMIFLIPLVDFLDYYIVTHLYSPLFVLFISIMLIVCHPKSDKWTPTRGDSTMMVSVTVGLQIGAWLNYQVGDMVPTSLKPPYQIIWPTYQMFGMLLLRTVLGLCCIVATRAVAKSISYAFVCAILGKRPSEIRKSESSLENRNKNVVDLCYKYFTYGMIGFNTQYLLPNAFKLVSLGRPDFYTEI</sequence>
<gene>
    <name evidence="11" type="ORF">HERILL_LOCUS3062</name>
</gene>
<feature type="domain" description="Phosphatidic acid phosphatase type 2/haloperoxidase" evidence="10">
    <location>
        <begin position="107"/>
        <end position="221"/>
    </location>
</feature>
<dbReference type="CDD" id="cd03388">
    <property type="entry name" value="PAP2_SPPase1"/>
    <property type="match status" value="1"/>
</dbReference>
<dbReference type="GO" id="GO:0042392">
    <property type="term" value="F:sphingosine-1-phosphate phosphatase activity"/>
    <property type="evidence" value="ECO:0007669"/>
    <property type="project" value="TreeGrafter"/>
</dbReference>
<keyword evidence="2 9" id="KW-0812">Transmembrane</keyword>
<reference evidence="11 12" key="1">
    <citation type="submission" date="2020-11" db="EMBL/GenBank/DDBJ databases">
        <authorList>
            <person name="Wallbank WR R."/>
            <person name="Pardo Diaz C."/>
            <person name="Kozak K."/>
            <person name="Martin S."/>
            <person name="Jiggins C."/>
            <person name="Moest M."/>
            <person name="Warren A I."/>
            <person name="Generalovic N T."/>
            <person name="Byers J.R.P. K."/>
            <person name="Montejo-Kovacevich G."/>
            <person name="Yen C E."/>
        </authorList>
    </citation>
    <scope>NUCLEOTIDE SEQUENCE [LARGE SCALE GENOMIC DNA]</scope>
</reference>
<feature type="transmembrane region" description="Helical" evidence="9">
    <location>
        <begin position="203"/>
        <end position="223"/>
    </location>
</feature>
<evidence type="ECO:0000256" key="8">
    <source>
        <dbReference type="SAM" id="MobiDB-lite"/>
    </source>
</evidence>
<feature type="compositionally biased region" description="Polar residues" evidence="8">
    <location>
        <begin position="42"/>
        <end position="57"/>
    </location>
</feature>
<feature type="transmembrane region" description="Helical" evidence="9">
    <location>
        <begin position="74"/>
        <end position="99"/>
    </location>
</feature>
<keyword evidence="4" id="KW-0256">Endoplasmic reticulum</keyword>
<dbReference type="SMART" id="SM00014">
    <property type="entry name" value="acidPPc"/>
    <property type="match status" value="1"/>
</dbReference>
<feature type="transmembrane region" description="Helical" evidence="9">
    <location>
        <begin position="229"/>
        <end position="251"/>
    </location>
</feature>
<dbReference type="EMBL" id="LR899009">
    <property type="protein sequence ID" value="CAD7079875.1"/>
    <property type="molecule type" value="Genomic_DNA"/>
</dbReference>
<evidence type="ECO:0000256" key="4">
    <source>
        <dbReference type="ARBA" id="ARBA00022824"/>
    </source>
</evidence>
<keyword evidence="12" id="KW-1185">Reference proteome</keyword>
<feature type="transmembrane region" description="Helical" evidence="9">
    <location>
        <begin position="175"/>
        <end position="198"/>
    </location>
</feature>
<dbReference type="Proteomes" id="UP000594454">
    <property type="component" value="Chromosome 1"/>
</dbReference>
<feature type="transmembrane region" description="Helical" evidence="9">
    <location>
        <begin position="148"/>
        <end position="169"/>
    </location>
</feature>
<dbReference type="AlphaFoldDB" id="A0A7R8YPW3"/>
<dbReference type="GO" id="GO:0005789">
    <property type="term" value="C:endoplasmic reticulum membrane"/>
    <property type="evidence" value="ECO:0007669"/>
    <property type="project" value="UniProtKB-SubCell"/>
</dbReference>
<feature type="transmembrane region" description="Helical" evidence="9">
    <location>
        <begin position="263"/>
        <end position="283"/>
    </location>
</feature>
<dbReference type="OMA" id="HYEYSHT"/>
<dbReference type="Pfam" id="PF01569">
    <property type="entry name" value="PAP2"/>
    <property type="match status" value="1"/>
</dbReference>
<dbReference type="PANTHER" id="PTHR14969">
    <property type="entry name" value="SPHINGOSINE-1-PHOSPHATE PHOSPHOHYDROLASE"/>
    <property type="match status" value="1"/>
</dbReference>
<protein>
    <recommendedName>
        <fullName evidence="10">Phosphatidic acid phosphatase type 2/haloperoxidase domain-containing protein</fullName>
    </recommendedName>
</protein>
<evidence type="ECO:0000256" key="7">
    <source>
        <dbReference type="ARBA" id="ARBA00038324"/>
    </source>
</evidence>
<name>A0A7R8YPW3_HERIL</name>
<evidence type="ECO:0000256" key="1">
    <source>
        <dbReference type="ARBA" id="ARBA00004477"/>
    </source>
</evidence>
<evidence type="ECO:0000256" key="2">
    <source>
        <dbReference type="ARBA" id="ARBA00022692"/>
    </source>
</evidence>
<proteinExistence type="inferred from homology"/>
<evidence type="ECO:0000259" key="10">
    <source>
        <dbReference type="SMART" id="SM00014"/>
    </source>
</evidence>
<dbReference type="PANTHER" id="PTHR14969:SF28">
    <property type="entry name" value="DIHYDROSPHINGOSINE 1-PHOSPHATE PHOSPHATASE LCB3-RELATED"/>
    <property type="match status" value="1"/>
</dbReference>
<evidence type="ECO:0000313" key="11">
    <source>
        <dbReference type="EMBL" id="CAD7079875.1"/>
    </source>
</evidence>
<keyword evidence="3" id="KW-0378">Hydrolase</keyword>
<keyword evidence="6 9" id="KW-0472">Membrane</keyword>